<name>A0AC58G2M5_DANRE</name>
<evidence type="ECO:0000313" key="2">
    <source>
        <dbReference type="RefSeq" id="XP_073763983.1"/>
    </source>
</evidence>
<reference evidence="2" key="1">
    <citation type="submission" date="2025-08" db="UniProtKB">
        <authorList>
            <consortium name="RefSeq"/>
        </authorList>
    </citation>
    <scope>IDENTIFICATION</scope>
    <source>
        <strain evidence="2">Tuebingen</strain>
        <tissue evidence="2">Fibroblasts and whole tissue</tissue>
    </source>
</reference>
<dbReference type="RefSeq" id="XP_073763983.1">
    <property type="nucleotide sequence ID" value="XM_073907882.1"/>
</dbReference>
<sequence length="534" mass="59573">MDVLQSAFGGQISGQHYSHSQNAHIMNDWASFNETEQPNMDPYSSQTPPHHYQTQTQPVPMEDLQRSDGQNMLYTPETAHMTIALHDNTQILYITDDPAQTLQATHIVYQSDPAVQQDLHFDGYFNASPAFNPPPVFTHPCVVPQLSHSWPVNAPQMNANIMYDALNALHNPFCQISGPPQHFNPAFNSNVAPCMNSPTWCYPQSLYPSPQSPSEGHEESGGHAKNSSPQKMMETLGTKVNQESMVSEGSEVTSGVKEEDDDVCAQFLTEADLDMDYINFLLSSDHNIFNILNENSSNTPGGSDWIPTVVSEAPIQSAWTPQPDSSPSKTTDLCLPQYQIPFHASISHAFQEIMMENELRTLPELLFVDHEAQNTQTTQNYLIGEAVNPESDRNNARQQDELPSVDSVPQTLTKNIGNHQKLEYDGGKSMADQEQQDKCQHAINTIDGGDTNSEFPTDSQSQVKTNTAKTEGNTVKKVKRSRRRKHRKTTKPNERSAPENTDERTKSTGKTQGRLERSRRTQPNNPDGIRNTAV</sequence>
<evidence type="ECO:0000313" key="1">
    <source>
        <dbReference type="Proteomes" id="UP000000437"/>
    </source>
</evidence>
<accession>A0AC58G2M5</accession>
<keyword evidence="1" id="KW-1185">Reference proteome</keyword>
<dbReference type="Proteomes" id="UP000000437">
    <property type="component" value="Chromosome 7"/>
</dbReference>
<protein>
    <submittedName>
        <fullName evidence="2">Uncharacterized protein</fullName>
    </submittedName>
</protein>
<organism evidence="1 2">
    <name type="scientific">Danio rerio</name>
    <name type="common">Zebrafish</name>
    <name type="synonym">Brachydanio rerio</name>
    <dbReference type="NCBI Taxonomy" id="7955"/>
    <lineage>
        <taxon>Eukaryota</taxon>
        <taxon>Metazoa</taxon>
        <taxon>Chordata</taxon>
        <taxon>Craniata</taxon>
        <taxon>Vertebrata</taxon>
        <taxon>Euteleostomi</taxon>
        <taxon>Actinopterygii</taxon>
        <taxon>Neopterygii</taxon>
        <taxon>Teleostei</taxon>
        <taxon>Ostariophysi</taxon>
        <taxon>Cypriniformes</taxon>
        <taxon>Danionidae</taxon>
        <taxon>Danioninae</taxon>
        <taxon>Danio</taxon>
    </lineage>
</organism>
<gene>
    <name evidence="2" type="primary">LOC137496113</name>
</gene>
<proteinExistence type="predicted"/>